<dbReference type="HAMAP" id="MF_00641">
    <property type="entry name" value="Malate_synth_G"/>
    <property type="match status" value="1"/>
</dbReference>
<feature type="binding site" evidence="11">
    <location>
        <position position="343"/>
    </location>
    <ligand>
        <name>glyoxylate</name>
        <dbReference type="ChEBI" id="CHEBI:36655"/>
    </ligand>
</feature>
<evidence type="ECO:0000256" key="10">
    <source>
        <dbReference type="ARBA" id="ARBA00054368"/>
    </source>
</evidence>
<evidence type="ECO:0000256" key="8">
    <source>
        <dbReference type="ARBA" id="ARBA00023097"/>
    </source>
</evidence>
<evidence type="ECO:0000256" key="7">
    <source>
        <dbReference type="ARBA" id="ARBA00022842"/>
    </source>
</evidence>
<keyword evidence="7 11" id="KW-0460">Magnesium</keyword>
<dbReference type="Gene3D" id="3.20.20.360">
    <property type="entry name" value="Malate synthase, domain 3"/>
    <property type="match status" value="2"/>
</dbReference>
<evidence type="ECO:0000256" key="9">
    <source>
        <dbReference type="ARBA" id="ARBA00047918"/>
    </source>
</evidence>
<feature type="binding site" evidence="11">
    <location>
        <position position="544"/>
    </location>
    <ligand>
        <name>acetyl-CoA</name>
        <dbReference type="ChEBI" id="CHEBI:57288"/>
    </ligand>
</feature>
<comment type="pathway">
    <text evidence="11 14">Carbohydrate metabolism; glyoxylate cycle; (S)-malate from isocitrate: step 2/2.</text>
</comment>
<dbReference type="InterPro" id="IPR048357">
    <property type="entry name" value="MSG_insertion"/>
</dbReference>
<evidence type="ECO:0000256" key="1">
    <source>
        <dbReference type="ARBA" id="ARBA00001946"/>
    </source>
</evidence>
<dbReference type="AlphaFoldDB" id="A0A927C4Z0"/>
<dbReference type="InterPro" id="IPR046363">
    <property type="entry name" value="MS_N_TIM-barrel_dom"/>
</dbReference>
<keyword evidence="20" id="KW-1185">Reference proteome</keyword>
<dbReference type="GO" id="GO:0009436">
    <property type="term" value="P:glyoxylate catabolic process"/>
    <property type="evidence" value="ECO:0007669"/>
    <property type="project" value="TreeGrafter"/>
</dbReference>
<organism evidence="19 20">
    <name type="scientific">Spongiibacter pelagi</name>
    <dbReference type="NCBI Taxonomy" id="2760804"/>
    <lineage>
        <taxon>Bacteria</taxon>
        <taxon>Pseudomonadati</taxon>
        <taxon>Pseudomonadota</taxon>
        <taxon>Gammaproteobacteria</taxon>
        <taxon>Cellvibrionales</taxon>
        <taxon>Spongiibacteraceae</taxon>
        <taxon>Spongiibacter</taxon>
    </lineage>
</organism>
<keyword evidence="3 11" id="KW-0963">Cytoplasm</keyword>
<dbReference type="GO" id="GO:0006099">
    <property type="term" value="P:tricarboxylic acid cycle"/>
    <property type="evidence" value="ECO:0007669"/>
    <property type="project" value="UniProtKB-KW"/>
</dbReference>
<dbReference type="InterPro" id="IPR048355">
    <property type="entry name" value="MS_C"/>
</dbReference>
<dbReference type="InterPro" id="IPR048356">
    <property type="entry name" value="MS_N"/>
</dbReference>
<feature type="binding site" evidence="11">
    <location>
        <position position="435"/>
    </location>
    <ligand>
        <name>glyoxylate</name>
        <dbReference type="ChEBI" id="CHEBI:36655"/>
    </ligand>
</feature>
<dbReference type="EC" id="2.3.3.9" evidence="11 12"/>
<feature type="binding site" evidence="11">
    <location>
        <begin position="460"/>
        <end position="463"/>
    </location>
    <ligand>
        <name>glyoxylate</name>
        <dbReference type="ChEBI" id="CHEBI:36655"/>
    </ligand>
</feature>
<feature type="binding site" evidence="11">
    <location>
        <position position="435"/>
    </location>
    <ligand>
        <name>Mg(2+)</name>
        <dbReference type="ChEBI" id="CHEBI:18420"/>
    </ligand>
</feature>
<protein>
    <recommendedName>
        <fullName evidence="11 12">Malate synthase G</fullName>
        <ecNumber evidence="11 12">2.3.3.9</ecNumber>
    </recommendedName>
</protein>
<dbReference type="GO" id="GO:0006097">
    <property type="term" value="P:glyoxylate cycle"/>
    <property type="evidence" value="ECO:0007669"/>
    <property type="project" value="UniProtKB-UniRule"/>
</dbReference>
<dbReference type="RefSeq" id="WP_190766408.1">
    <property type="nucleotide sequence ID" value="NZ_JACXLD010000009.1"/>
</dbReference>
<comment type="catalytic activity">
    <reaction evidence="9 11 14">
        <text>glyoxylate + acetyl-CoA + H2O = (S)-malate + CoA + H(+)</text>
        <dbReference type="Rhea" id="RHEA:18181"/>
        <dbReference type="ChEBI" id="CHEBI:15377"/>
        <dbReference type="ChEBI" id="CHEBI:15378"/>
        <dbReference type="ChEBI" id="CHEBI:15589"/>
        <dbReference type="ChEBI" id="CHEBI:36655"/>
        <dbReference type="ChEBI" id="CHEBI:57287"/>
        <dbReference type="ChEBI" id="CHEBI:57288"/>
        <dbReference type="EC" id="2.3.3.9"/>
    </reaction>
</comment>
<dbReference type="InterPro" id="IPR044856">
    <property type="entry name" value="Malate_synth_C_sf"/>
</dbReference>
<evidence type="ECO:0000256" key="5">
    <source>
        <dbReference type="ARBA" id="ARBA00022679"/>
    </source>
</evidence>
<feature type="modified residue" description="Cysteine sulfenic acid (-SOH)" evidence="11">
    <location>
        <position position="620"/>
    </location>
</feature>
<keyword evidence="19" id="KW-0012">Acyltransferase</keyword>
<dbReference type="InterPro" id="IPR011076">
    <property type="entry name" value="Malate_synth_sf"/>
</dbReference>
<evidence type="ECO:0000256" key="6">
    <source>
        <dbReference type="ARBA" id="ARBA00022723"/>
    </source>
</evidence>
<evidence type="ECO:0000256" key="2">
    <source>
        <dbReference type="ARBA" id="ARBA00022435"/>
    </source>
</evidence>
<keyword evidence="8 11" id="KW-0558">Oxidation</keyword>
<keyword evidence="5 11" id="KW-0808">Transferase</keyword>
<evidence type="ECO:0000313" key="20">
    <source>
        <dbReference type="Proteomes" id="UP000610558"/>
    </source>
</evidence>
<dbReference type="Gene3D" id="1.20.1220.12">
    <property type="entry name" value="Malate synthase, domain III"/>
    <property type="match status" value="1"/>
</dbReference>
<dbReference type="Proteomes" id="UP000610558">
    <property type="component" value="Unassembled WGS sequence"/>
</dbReference>
<sequence>MSAQQINRVEHSGLQIAEVLYKLVNEQVAPGTGIDADAFWSSMAAIIADLAPKNKALLAKRDAIQAQVDEYHRANPGAQDMASYKAFLEEIGYLLPEPADFAISTENVDAEIAKLAGPQLVVPVMNARFSLNAANARWGSLYDALYGTDVISEEGGAERAGAYNPVRGDKVIAYAKAFLDKHVALANGSHANATSYKIENGALLVALADGSSSGLQAPEKLVAYMGDAAAPSNILLVNNGLHIDIQIDANHPIGKTDAASVKDVCLESALTTIQDCEDSVAAVDADDKVVVYSNWLGLMKGDLSETFSKGGKDMTRRMAEDRVFTALDGSDKVLHGRSLLLVRNVGHLMTNNAIIDAHGNEVPEGIMDAMVTVLAAMHDLKKTGSLSNSRTGSVYIVKPKMHGPEEVAFAAELFGRVEDALGLARNTLKIGIMDEERRTTVNLKACIAAASERVIFINTGFLDRTGDEIHTSMEAGAFVRKADMKQQAWIKAYEDWNVDIGLECGLSGKAQIGKGMWAMPDEMAQMMDAKIGHPKAGANCAWVPSPTAATLHVMHYHEVNVLSLQEQIAERQRAALDDILTIPVAANANWSAAEIQQELDNNAQGILGYVVRWIDQGVGCSKVPDINDVGLMEDRATLRISSQHIANWLRHGVCSKEQVLETLQRMAAVVDRQNAGDPLYRAMAPNFDDSVAFQAACELVFEGCVQPSGYTEPVLHRRRIEFKAKHGA</sequence>
<dbReference type="NCBIfam" id="TIGR01345">
    <property type="entry name" value="malate_syn_G"/>
    <property type="match status" value="1"/>
</dbReference>
<keyword evidence="2 11" id="KW-0329">Glyoxylate bypass</keyword>
<dbReference type="CDD" id="cd00728">
    <property type="entry name" value="malate_synt_G"/>
    <property type="match status" value="1"/>
</dbReference>
<feature type="binding site" evidence="11">
    <location>
        <position position="316"/>
    </location>
    <ligand>
        <name>acetyl-CoA</name>
        <dbReference type="ChEBI" id="CHEBI:57288"/>
    </ligand>
</feature>
<dbReference type="PANTHER" id="PTHR42739:SF1">
    <property type="entry name" value="MALATE SYNTHASE G"/>
    <property type="match status" value="1"/>
</dbReference>
<evidence type="ECO:0000313" key="19">
    <source>
        <dbReference type="EMBL" id="MBD2859992.1"/>
    </source>
</evidence>
<evidence type="ECO:0000256" key="4">
    <source>
        <dbReference type="ARBA" id="ARBA00022532"/>
    </source>
</evidence>
<evidence type="ECO:0000256" key="3">
    <source>
        <dbReference type="ARBA" id="ARBA00022490"/>
    </source>
</evidence>
<dbReference type="GO" id="GO:0000287">
    <property type="term" value="F:magnesium ion binding"/>
    <property type="evidence" value="ECO:0007669"/>
    <property type="project" value="TreeGrafter"/>
</dbReference>
<proteinExistence type="inferred from homology"/>
<feature type="binding site" evidence="11">
    <location>
        <position position="121"/>
    </location>
    <ligand>
        <name>acetyl-CoA</name>
        <dbReference type="ChEBI" id="CHEBI:57288"/>
    </ligand>
</feature>
<feature type="domain" description="Malate synthase TIM barrel" evidence="15">
    <location>
        <begin position="340"/>
        <end position="581"/>
    </location>
</feature>
<comment type="similarity">
    <text evidence="11 14">Belongs to the malate synthase family. GlcB subfamily.</text>
</comment>
<comment type="caution">
    <text evidence="19">The sequence shown here is derived from an EMBL/GenBank/DDBJ whole genome shotgun (WGS) entry which is preliminary data.</text>
</comment>
<dbReference type="GO" id="GO:0005829">
    <property type="term" value="C:cytosol"/>
    <property type="evidence" value="ECO:0007669"/>
    <property type="project" value="TreeGrafter"/>
</dbReference>
<evidence type="ECO:0000256" key="13">
    <source>
        <dbReference type="PIRSR" id="PIRSR601465-50"/>
    </source>
</evidence>
<evidence type="ECO:0000259" key="15">
    <source>
        <dbReference type="Pfam" id="PF01274"/>
    </source>
</evidence>
<gene>
    <name evidence="11" type="primary">glcB</name>
    <name evidence="19" type="ORF">IB286_13365</name>
</gene>
<comment type="cofactor">
    <cofactor evidence="1 11">
        <name>Mg(2+)</name>
        <dbReference type="ChEBI" id="CHEBI:18420"/>
    </cofactor>
</comment>
<keyword evidence="6 11" id="KW-0479">Metal-binding</keyword>
<dbReference type="GO" id="GO:0004474">
    <property type="term" value="F:malate synthase activity"/>
    <property type="evidence" value="ECO:0007669"/>
    <property type="project" value="UniProtKB-UniRule"/>
</dbReference>
<feature type="domain" description="Malate synthase C-terminal" evidence="18">
    <location>
        <begin position="594"/>
        <end position="696"/>
    </location>
</feature>
<dbReference type="Pfam" id="PF01274">
    <property type="entry name" value="MS_TIM-barrel"/>
    <property type="match status" value="1"/>
</dbReference>
<dbReference type="PANTHER" id="PTHR42739">
    <property type="entry name" value="MALATE SYNTHASE G"/>
    <property type="match status" value="1"/>
</dbReference>
<feature type="domain" description="Malate synthase N-terminal" evidence="16">
    <location>
        <begin position="20"/>
        <end position="77"/>
    </location>
</feature>
<evidence type="ECO:0000259" key="17">
    <source>
        <dbReference type="Pfam" id="PF20658"/>
    </source>
</evidence>
<accession>A0A927C4Z0</accession>
<dbReference type="Pfam" id="PF20659">
    <property type="entry name" value="MS_C"/>
    <property type="match status" value="1"/>
</dbReference>
<comment type="subcellular location">
    <subcellularLocation>
        <location evidence="11 14">Cytoplasm</location>
    </subcellularLocation>
</comment>
<feature type="active site" description="Proton acceptor" evidence="11 13">
    <location>
        <position position="343"/>
    </location>
</feature>
<evidence type="ECO:0000256" key="12">
    <source>
        <dbReference type="NCBIfam" id="TIGR01345"/>
    </source>
</evidence>
<dbReference type="NCBIfam" id="NF002825">
    <property type="entry name" value="PRK02999.1"/>
    <property type="match status" value="1"/>
</dbReference>
<feature type="domain" description="Malate synthase G alpha-beta insertion" evidence="17">
    <location>
        <begin position="163"/>
        <end position="238"/>
    </location>
</feature>
<comment type="function">
    <text evidence="10 11">Involved in the glycolate utilization. Catalyzes the condensation and subsequent hydrolysis of acetyl-coenzyme A (acetyl-CoA) and glyoxylate to form malate and CoA.</text>
</comment>
<feature type="binding site" evidence="11">
    <location>
        <begin position="128"/>
        <end position="129"/>
    </location>
    <ligand>
        <name>acetyl-CoA</name>
        <dbReference type="ChEBI" id="CHEBI:57288"/>
    </ligand>
</feature>
<evidence type="ECO:0000259" key="18">
    <source>
        <dbReference type="Pfam" id="PF20659"/>
    </source>
</evidence>
<comment type="subunit">
    <text evidence="11">Monomer.</text>
</comment>
<dbReference type="SUPFAM" id="SSF51645">
    <property type="entry name" value="Malate synthase G"/>
    <property type="match status" value="1"/>
</dbReference>
<dbReference type="Pfam" id="PF20658">
    <property type="entry name" value="MSG_insertion"/>
    <property type="match status" value="1"/>
</dbReference>
<evidence type="ECO:0000256" key="11">
    <source>
        <dbReference type="HAMAP-Rule" id="MF_00641"/>
    </source>
</evidence>
<feature type="binding site" evidence="11">
    <location>
        <position position="463"/>
    </location>
    <ligand>
        <name>Mg(2+)</name>
        <dbReference type="ChEBI" id="CHEBI:18420"/>
    </ligand>
</feature>
<keyword evidence="4 11" id="KW-0816">Tricarboxylic acid cycle</keyword>
<dbReference type="InterPro" id="IPR001465">
    <property type="entry name" value="Malate_synthase_TIM"/>
</dbReference>
<name>A0A927C4Z0_9GAMM</name>
<dbReference type="InterPro" id="IPR006253">
    <property type="entry name" value="Malate_synthG"/>
</dbReference>
<evidence type="ECO:0000259" key="16">
    <source>
        <dbReference type="Pfam" id="PF20656"/>
    </source>
</evidence>
<feature type="binding site" evidence="11">
    <location>
        <position position="279"/>
    </location>
    <ligand>
        <name>acetyl-CoA</name>
        <dbReference type="ChEBI" id="CHEBI:57288"/>
    </ligand>
</feature>
<dbReference type="FunFam" id="3.20.20.360:FF:000002">
    <property type="entry name" value="Malate synthase G"/>
    <property type="match status" value="1"/>
</dbReference>
<dbReference type="Pfam" id="PF20656">
    <property type="entry name" value="MS_N"/>
    <property type="match status" value="1"/>
</dbReference>
<feature type="active site" description="Proton donor" evidence="11 13">
    <location>
        <position position="634"/>
    </location>
</feature>
<evidence type="ECO:0000256" key="14">
    <source>
        <dbReference type="RuleBase" id="RU003572"/>
    </source>
</evidence>
<dbReference type="EMBL" id="JACXLD010000009">
    <property type="protein sequence ID" value="MBD2859992.1"/>
    <property type="molecule type" value="Genomic_DNA"/>
</dbReference>
<comment type="caution">
    <text evidence="11">Lacks conserved residue(s) required for the propagation of feature annotation.</text>
</comment>
<reference evidence="19" key="1">
    <citation type="submission" date="2020-09" db="EMBL/GenBank/DDBJ databases">
        <authorList>
            <person name="Yoon J.-W."/>
        </authorList>
    </citation>
    <scope>NUCLEOTIDE SEQUENCE</scope>
    <source>
        <strain evidence="19">KMU-158</strain>
    </source>
</reference>